<dbReference type="Gene3D" id="3.40.50.10180">
    <property type="entry name" value="Glycerate kinase, MOFRL-like N-terminal domain"/>
    <property type="match status" value="1"/>
</dbReference>
<reference evidence="3" key="1">
    <citation type="journal article" date="2020" name="mSystems">
        <title>Genome- and Community-Level Interaction Insights into Carbon Utilization and Element Cycling Functions of Hydrothermarchaeota in Hydrothermal Sediment.</title>
        <authorList>
            <person name="Zhou Z."/>
            <person name="Liu Y."/>
            <person name="Xu W."/>
            <person name="Pan J."/>
            <person name="Luo Z.H."/>
            <person name="Li M."/>
        </authorList>
    </citation>
    <scope>NUCLEOTIDE SEQUENCE [LARGE SCALE GENOMIC DNA]</scope>
    <source>
        <strain evidence="3">SpSt-339</strain>
    </source>
</reference>
<feature type="domain" description="MOFRL" evidence="1">
    <location>
        <begin position="325"/>
        <end position="434"/>
    </location>
</feature>
<dbReference type="PANTHER" id="PTHR12227:SF0">
    <property type="entry name" value="GLYCERATE KINASE"/>
    <property type="match status" value="1"/>
</dbReference>
<dbReference type="AlphaFoldDB" id="A0A7C2JZE8"/>
<name>A0A7C2JZE8_9PLAN</name>
<organism evidence="3">
    <name type="scientific">Schlesneria paludicola</name>
    <dbReference type="NCBI Taxonomy" id="360056"/>
    <lineage>
        <taxon>Bacteria</taxon>
        <taxon>Pseudomonadati</taxon>
        <taxon>Planctomycetota</taxon>
        <taxon>Planctomycetia</taxon>
        <taxon>Planctomycetales</taxon>
        <taxon>Planctomycetaceae</taxon>
        <taxon>Schlesneria</taxon>
    </lineage>
</organism>
<dbReference type="EMBL" id="DSOK01000368">
    <property type="protein sequence ID" value="HEN16446.1"/>
    <property type="molecule type" value="Genomic_DNA"/>
</dbReference>
<sequence length="443" mass="46259">MRDDACTIWQAGVKAVDSAALVHRAVERRQEAVVIVGEPVPLDALDRILVLGGGKAGAGMAAGLEAALGDDLVDRLVAGWVNVPADCVRPLRAIHLHAGRPAGRNEPTEDGVAGAERILSLAETLGPRELAIVLLSGGGSALLPAPVPGISLADKQQVTRLLMHRGATIEELNAVRSCLSRIKAGGLLRAMPAGRCIALIISDVIGDPLEVIASGPTVPQAPQPHRAREILSRLARDDEVPRNVWAALESASTAQSPAPTIPVRNVVIGNNQTAVDAARAMALSLGYRIAEVATNQRGIARDAGVILAEQLLSLRGRPTPSRGWCVLSGGEPTVQLVATDQPRSGGRNQELALAALVRLWNEPLDDIALLSGGTDGEDGPTDAAGAVIDAEVRRRAMSSHLNPADFLAINNAYPFFAQTGGLLQTGPTHTNVMDLRVGLVAAR</sequence>
<protein>
    <submittedName>
        <fullName evidence="3">DUF4147 domain-containing protein</fullName>
    </submittedName>
</protein>
<gene>
    <name evidence="3" type="ORF">ENQ76_13370</name>
</gene>
<dbReference type="GO" id="GO:0008887">
    <property type="term" value="F:glycerate kinase activity"/>
    <property type="evidence" value="ECO:0007669"/>
    <property type="project" value="InterPro"/>
</dbReference>
<feature type="domain" description="MOFRL-associated" evidence="2">
    <location>
        <begin position="6"/>
        <end position="249"/>
    </location>
</feature>
<dbReference type="GO" id="GO:0005737">
    <property type="term" value="C:cytoplasm"/>
    <property type="evidence" value="ECO:0007669"/>
    <property type="project" value="TreeGrafter"/>
</dbReference>
<evidence type="ECO:0000259" key="1">
    <source>
        <dbReference type="Pfam" id="PF05161"/>
    </source>
</evidence>
<dbReference type="InterPro" id="IPR039760">
    <property type="entry name" value="MOFRL_protein"/>
</dbReference>
<evidence type="ECO:0000313" key="3">
    <source>
        <dbReference type="EMBL" id="HEN16446.1"/>
    </source>
</evidence>
<dbReference type="PANTHER" id="PTHR12227">
    <property type="entry name" value="GLYCERATE KINASE"/>
    <property type="match status" value="1"/>
</dbReference>
<dbReference type="Pfam" id="PF05161">
    <property type="entry name" value="MOFRL"/>
    <property type="match status" value="1"/>
</dbReference>
<accession>A0A7C2JZE8</accession>
<comment type="caution">
    <text evidence="3">The sequence shown here is derived from an EMBL/GenBank/DDBJ whole genome shotgun (WGS) entry which is preliminary data.</text>
</comment>
<dbReference type="InterPro" id="IPR037035">
    <property type="entry name" value="GK-like_C_sf"/>
</dbReference>
<dbReference type="InterPro" id="IPR007835">
    <property type="entry name" value="MOFRL"/>
</dbReference>
<evidence type="ECO:0000259" key="2">
    <source>
        <dbReference type="Pfam" id="PF13660"/>
    </source>
</evidence>
<dbReference type="Gene3D" id="3.40.1480.10">
    <property type="entry name" value="MOFRL domain"/>
    <property type="match status" value="1"/>
</dbReference>
<proteinExistence type="predicted"/>
<dbReference type="InterPro" id="IPR038614">
    <property type="entry name" value="GK_N_sf"/>
</dbReference>
<dbReference type="InterPro" id="IPR025286">
    <property type="entry name" value="MOFRL_assoc_dom"/>
</dbReference>
<dbReference type="SUPFAM" id="SSF82544">
    <property type="entry name" value="GckA/TtuD-like"/>
    <property type="match status" value="1"/>
</dbReference>
<dbReference type="Pfam" id="PF13660">
    <property type="entry name" value="DUF4147"/>
    <property type="match status" value="1"/>
</dbReference>